<reference evidence="2 3" key="1">
    <citation type="submission" date="2018-03" db="EMBL/GenBank/DDBJ databases">
        <authorList>
            <person name="Guldener U."/>
        </authorList>
    </citation>
    <scope>NUCLEOTIDE SEQUENCE [LARGE SCALE GENOMIC DNA]</scope>
    <source>
        <strain evidence="2 3">DAOM196992</strain>
    </source>
</reference>
<dbReference type="Proteomes" id="UP000323386">
    <property type="component" value="Unassembled WGS sequence"/>
</dbReference>
<gene>
    <name evidence="2" type="ORF">PSFLO_00365</name>
</gene>
<sequence>MKFLTLSSLLVVALATASTTFAAPSTAADVLLGRDAPANVLVKRNGTIANGSRCAEGANDSCQSGYCDRGAFGWKLFNKCQPKKANGQDCPKTDVACASGYCKLHNAFKSGTCAPYPTEKNTLKTGQECGFDFQCASGRCRAEFGVKKCERPLEDKVHCAEDRNCESGICAKANANTPLRCAPKNQKLDSLCWDPRMCMSGNCPASTDGSSRCQAAPAAPAAPATPAAPVVIKA</sequence>
<keyword evidence="3" id="KW-1185">Reference proteome</keyword>
<accession>A0A5C3ERC8</accession>
<keyword evidence="1" id="KW-0732">Signal</keyword>
<evidence type="ECO:0000313" key="2">
    <source>
        <dbReference type="EMBL" id="SPO34894.1"/>
    </source>
</evidence>
<name>A0A5C3ERC8_9BASI</name>
<protein>
    <submittedName>
        <fullName evidence="2">Uncharacterized protein</fullName>
    </submittedName>
</protein>
<evidence type="ECO:0000313" key="3">
    <source>
        <dbReference type="Proteomes" id="UP000323386"/>
    </source>
</evidence>
<evidence type="ECO:0000256" key="1">
    <source>
        <dbReference type="SAM" id="SignalP"/>
    </source>
</evidence>
<feature type="chain" id="PRO_5022930229" evidence="1">
    <location>
        <begin position="23"/>
        <end position="234"/>
    </location>
</feature>
<dbReference type="EMBL" id="OOIP01000001">
    <property type="protein sequence ID" value="SPO34894.1"/>
    <property type="molecule type" value="Genomic_DNA"/>
</dbReference>
<dbReference type="OrthoDB" id="6375837at2759"/>
<organism evidence="2 3">
    <name type="scientific">Pseudozyma flocculosa</name>
    <dbReference type="NCBI Taxonomy" id="84751"/>
    <lineage>
        <taxon>Eukaryota</taxon>
        <taxon>Fungi</taxon>
        <taxon>Dikarya</taxon>
        <taxon>Basidiomycota</taxon>
        <taxon>Ustilaginomycotina</taxon>
        <taxon>Ustilaginomycetes</taxon>
        <taxon>Ustilaginales</taxon>
        <taxon>Ustilaginaceae</taxon>
        <taxon>Pseudozyma</taxon>
    </lineage>
</organism>
<feature type="signal peptide" evidence="1">
    <location>
        <begin position="1"/>
        <end position="22"/>
    </location>
</feature>
<proteinExistence type="predicted"/>
<dbReference type="AlphaFoldDB" id="A0A5C3ERC8"/>